<keyword evidence="1 5" id="KW-0808">Transferase</keyword>
<evidence type="ECO:0000256" key="2">
    <source>
        <dbReference type="ARBA" id="ARBA00023315"/>
    </source>
</evidence>
<dbReference type="EMBL" id="JBHMDG010000015">
    <property type="protein sequence ID" value="MFB9313997.1"/>
    <property type="molecule type" value="Genomic_DNA"/>
</dbReference>
<dbReference type="SUPFAM" id="SSF55729">
    <property type="entry name" value="Acyl-CoA N-acyltransferases (Nat)"/>
    <property type="match status" value="2"/>
</dbReference>
<dbReference type="PANTHER" id="PTHR43072">
    <property type="entry name" value="N-ACETYLTRANSFERASE"/>
    <property type="match status" value="1"/>
</dbReference>
<feature type="region of interest" description="Disordered" evidence="3">
    <location>
        <begin position="342"/>
        <end position="362"/>
    </location>
</feature>
<feature type="compositionally biased region" description="Basic and acidic residues" evidence="3">
    <location>
        <begin position="353"/>
        <end position="362"/>
    </location>
</feature>
<proteinExistence type="predicted"/>
<reference evidence="5 6" key="1">
    <citation type="submission" date="2024-09" db="EMBL/GenBank/DDBJ databases">
        <authorList>
            <person name="Sun Q."/>
            <person name="Mori K."/>
        </authorList>
    </citation>
    <scope>NUCLEOTIDE SEQUENCE [LARGE SCALE GENOMIC DNA]</scope>
    <source>
        <strain evidence="5 6">JCM 9626</strain>
    </source>
</reference>
<dbReference type="EC" id="2.3.1.-" evidence="5"/>
<name>A0ABV5KC62_9ACTN</name>
<comment type="caution">
    <text evidence="5">The sequence shown here is derived from an EMBL/GenBank/DDBJ whole genome shotgun (WGS) entry which is preliminary data.</text>
</comment>
<evidence type="ECO:0000256" key="1">
    <source>
        <dbReference type="ARBA" id="ARBA00022679"/>
    </source>
</evidence>
<protein>
    <submittedName>
        <fullName evidence="5">GNAT family N-acetyltransferase</fullName>
        <ecNumber evidence="5">2.3.1.-</ecNumber>
    </submittedName>
</protein>
<evidence type="ECO:0000256" key="3">
    <source>
        <dbReference type="SAM" id="MobiDB-lite"/>
    </source>
</evidence>
<dbReference type="InterPro" id="IPR000182">
    <property type="entry name" value="GNAT_dom"/>
</dbReference>
<dbReference type="InterPro" id="IPR016181">
    <property type="entry name" value="Acyl_CoA_acyltransferase"/>
</dbReference>
<dbReference type="GO" id="GO:0016746">
    <property type="term" value="F:acyltransferase activity"/>
    <property type="evidence" value="ECO:0007669"/>
    <property type="project" value="UniProtKB-KW"/>
</dbReference>
<gene>
    <name evidence="5" type="ORF">ACFFRI_13160</name>
</gene>
<dbReference type="PANTHER" id="PTHR43072:SF23">
    <property type="entry name" value="UPF0039 PROTEIN C11D3.02C"/>
    <property type="match status" value="1"/>
</dbReference>
<organism evidence="5 6">
    <name type="scientific">Nocardioides plantarum</name>
    <dbReference type="NCBI Taxonomy" id="29299"/>
    <lineage>
        <taxon>Bacteria</taxon>
        <taxon>Bacillati</taxon>
        <taxon>Actinomycetota</taxon>
        <taxon>Actinomycetes</taxon>
        <taxon>Propionibacteriales</taxon>
        <taxon>Nocardioidaceae</taxon>
        <taxon>Nocardioides</taxon>
    </lineage>
</organism>
<feature type="domain" description="N-acetyltransferase" evidence="4">
    <location>
        <begin position="192"/>
        <end position="357"/>
    </location>
</feature>
<evidence type="ECO:0000259" key="4">
    <source>
        <dbReference type="PROSITE" id="PS51186"/>
    </source>
</evidence>
<keyword evidence="6" id="KW-1185">Reference proteome</keyword>
<dbReference type="RefSeq" id="WP_140007476.1">
    <property type="nucleotide sequence ID" value="NZ_JBHMDG010000015.1"/>
</dbReference>
<dbReference type="Pfam" id="PF00583">
    <property type="entry name" value="Acetyltransf_1"/>
    <property type="match status" value="1"/>
</dbReference>
<evidence type="ECO:0000313" key="6">
    <source>
        <dbReference type="Proteomes" id="UP001589750"/>
    </source>
</evidence>
<dbReference type="Proteomes" id="UP001589750">
    <property type="component" value="Unassembled WGS sequence"/>
</dbReference>
<accession>A0ABV5KC62</accession>
<dbReference type="Gene3D" id="3.40.630.30">
    <property type="match status" value="1"/>
</dbReference>
<sequence>MLLDDPHAERQCRDDLDALPGLTWRPLGRDDLPEVAALYAECETYDANPERQSLADLEEYWDSPRSRPDEDTLLGRDEAGAAVAVAWSGCNRAVTERRGVHLGGAVRPDRRGQGIGRAVLRWQLAHGLAWDAASREDDYGPLVLRLYAPTGQDDVRDLATRHGLVVERFFFELSRRLDDIDPGTSGPVVPGVRLVGWDPTRGPELHRFVDLAFRDHWGHVDRTEEMWAEHVGSHAFRADWSVLALDEETGAVVGSAINCAWEQDWAVQGYTEGYTDELAVAASHRGRRIGSALLAESMRRFAAAGLDAAGLGVDADNASGALHLYEALGYRPTAATCVHELTRPISQPATSPARDRDASPGR</sequence>
<dbReference type="PROSITE" id="PS51186">
    <property type="entry name" value="GNAT"/>
    <property type="match status" value="2"/>
</dbReference>
<keyword evidence="2 5" id="KW-0012">Acyltransferase</keyword>
<evidence type="ECO:0000313" key="5">
    <source>
        <dbReference type="EMBL" id="MFB9313997.1"/>
    </source>
</evidence>
<feature type="domain" description="N-acetyltransferase" evidence="4">
    <location>
        <begin position="22"/>
        <end position="178"/>
    </location>
</feature>